<dbReference type="InterPro" id="IPR029424">
    <property type="entry name" value="MMS22L_C"/>
</dbReference>
<dbReference type="AlphaFoldDB" id="A0A0T6ATJ6"/>
<evidence type="ECO:0000313" key="2">
    <source>
        <dbReference type="EMBL" id="KRT78449.1"/>
    </source>
</evidence>
<dbReference type="Pfam" id="PF14911">
    <property type="entry name" value="MMS22L_C"/>
    <property type="match status" value="1"/>
</dbReference>
<sequence>LNLNLIPYFCGENINVNVTNEFLTTVLEDTYFTGVKSQQEGVLIAAWCRISLLSSDTISHSVSMKIFNLSAIKSVVTIEDCEEPFVDFIKALNKQVSAQNQVFRLKELCEICFGNIDKWISNYLTPSTLDSQVLYLFTKISLLFYYCAPLLYQKSKSICLLNRLVTVLLLPTEVLMGKPLSPNILHAIEKTWHLFMKGIFKLDHVSDPYIDRTLKDLIIRYVPHFSTSNTPIMNILDSAEITTYTLEKITNSFLLHSARSSEENTFKALKTIQSILQVSFDLPRIQNITRKVLSGVFEVIIFNSQKSAALDLVKF</sequence>
<feature type="domain" description="MMS22-like C-terminal" evidence="1">
    <location>
        <begin position="66"/>
        <end position="306"/>
    </location>
</feature>
<dbReference type="Proteomes" id="UP000051574">
    <property type="component" value="Unassembled WGS sequence"/>
</dbReference>
<feature type="non-terminal residue" evidence="2">
    <location>
        <position position="315"/>
    </location>
</feature>
<dbReference type="GO" id="GO:0000724">
    <property type="term" value="P:double-strand break repair via homologous recombination"/>
    <property type="evidence" value="ECO:0007669"/>
    <property type="project" value="InterPro"/>
</dbReference>
<dbReference type="PANTHER" id="PTHR28547:SF1">
    <property type="entry name" value="PROTEIN MMS22-LIKE"/>
    <property type="match status" value="1"/>
</dbReference>
<accession>A0A0T6ATJ6</accession>
<dbReference type="OrthoDB" id="8193282at2759"/>
<dbReference type="EMBL" id="LJIG01022839">
    <property type="protein sequence ID" value="KRT78449.1"/>
    <property type="molecule type" value="Genomic_DNA"/>
</dbReference>
<dbReference type="InterPro" id="IPR042320">
    <property type="entry name" value="MMS22-like"/>
</dbReference>
<gene>
    <name evidence="2" type="ORF">AMK59_7228</name>
</gene>
<name>A0A0T6ATJ6_9SCAR</name>
<evidence type="ECO:0000259" key="1">
    <source>
        <dbReference type="Pfam" id="PF14911"/>
    </source>
</evidence>
<organism evidence="2 3">
    <name type="scientific">Oryctes borbonicus</name>
    <dbReference type="NCBI Taxonomy" id="1629725"/>
    <lineage>
        <taxon>Eukaryota</taxon>
        <taxon>Metazoa</taxon>
        <taxon>Ecdysozoa</taxon>
        <taxon>Arthropoda</taxon>
        <taxon>Hexapoda</taxon>
        <taxon>Insecta</taxon>
        <taxon>Pterygota</taxon>
        <taxon>Neoptera</taxon>
        <taxon>Endopterygota</taxon>
        <taxon>Coleoptera</taxon>
        <taxon>Polyphaga</taxon>
        <taxon>Scarabaeiformia</taxon>
        <taxon>Scarabaeidae</taxon>
        <taxon>Dynastinae</taxon>
        <taxon>Oryctes</taxon>
    </lineage>
</organism>
<protein>
    <recommendedName>
        <fullName evidence="1">MMS22-like C-terminal domain-containing protein</fullName>
    </recommendedName>
</protein>
<keyword evidence="3" id="KW-1185">Reference proteome</keyword>
<proteinExistence type="predicted"/>
<dbReference type="GO" id="GO:0043596">
    <property type="term" value="C:nuclear replication fork"/>
    <property type="evidence" value="ECO:0007669"/>
    <property type="project" value="TreeGrafter"/>
</dbReference>
<dbReference type="GO" id="GO:0031297">
    <property type="term" value="P:replication fork processing"/>
    <property type="evidence" value="ECO:0007669"/>
    <property type="project" value="InterPro"/>
</dbReference>
<reference evidence="2 3" key="1">
    <citation type="submission" date="2015-09" db="EMBL/GenBank/DDBJ databases">
        <title>Draft genome of the scarab beetle Oryctes borbonicus.</title>
        <authorList>
            <person name="Meyer J.M."/>
            <person name="Markov G.V."/>
            <person name="Baskaran P."/>
            <person name="Herrmann M."/>
            <person name="Sommer R.J."/>
            <person name="Roedelsperger C."/>
        </authorList>
    </citation>
    <scope>NUCLEOTIDE SEQUENCE [LARGE SCALE GENOMIC DNA]</scope>
    <source>
        <strain evidence="2">OB123</strain>
        <tissue evidence="2">Whole animal</tissue>
    </source>
</reference>
<feature type="non-terminal residue" evidence="2">
    <location>
        <position position="1"/>
    </location>
</feature>
<dbReference type="PANTHER" id="PTHR28547">
    <property type="entry name" value="PROTEIN MMS22-LIKE"/>
    <property type="match status" value="1"/>
</dbReference>
<comment type="caution">
    <text evidence="2">The sequence shown here is derived from an EMBL/GenBank/DDBJ whole genome shotgun (WGS) entry which is preliminary data.</text>
</comment>
<evidence type="ECO:0000313" key="3">
    <source>
        <dbReference type="Proteomes" id="UP000051574"/>
    </source>
</evidence>